<dbReference type="Pfam" id="PF13561">
    <property type="entry name" value="adh_short_C2"/>
    <property type="match status" value="1"/>
</dbReference>
<evidence type="ECO:0000259" key="3">
    <source>
        <dbReference type="SMART" id="SM00822"/>
    </source>
</evidence>
<sequence length="240" mass="24775">MRGCAVITGAAGGLGIPISRRMAEAGFHVLLVDRSPAVAQVADDIRSVGLLAEHSVADLSTDEGVAAVADAVRATGIPLMALVNNAGITRDARMQNMTTEQFEQVIEVNLLVAMRLTLGLRELFAEGSSVVSMSSRAALGNFGQSNYVTSKSALIGFTRALAQQWAPRVRANAVAPGLIDSPMTQAMPAEVLSGLVDKVPAGRIGTADDVADAVVFLVSDAASYITGQVLTVCGGRSIAP</sequence>
<dbReference type="PRINTS" id="PR00080">
    <property type="entry name" value="SDRFAMILY"/>
</dbReference>
<reference evidence="4" key="1">
    <citation type="submission" date="2020-05" db="EMBL/GenBank/DDBJ databases">
        <authorList>
            <person name="Chiriac C."/>
            <person name="Salcher M."/>
            <person name="Ghai R."/>
            <person name="Kavagutti S V."/>
        </authorList>
    </citation>
    <scope>NUCLEOTIDE SEQUENCE</scope>
</reference>
<dbReference type="SUPFAM" id="SSF51735">
    <property type="entry name" value="NAD(P)-binding Rossmann-fold domains"/>
    <property type="match status" value="1"/>
</dbReference>
<proteinExistence type="inferred from homology"/>
<evidence type="ECO:0000256" key="1">
    <source>
        <dbReference type="ARBA" id="ARBA00006484"/>
    </source>
</evidence>
<dbReference type="InterPro" id="IPR020904">
    <property type="entry name" value="Sc_DH/Rdtase_CS"/>
</dbReference>
<evidence type="ECO:0000313" key="4">
    <source>
        <dbReference type="EMBL" id="CAB4943758.1"/>
    </source>
</evidence>
<comment type="similarity">
    <text evidence="1">Belongs to the short-chain dehydrogenases/reductases (SDR) family.</text>
</comment>
<evidence type="ECO:0000256" key="2">
    <source>
        <dbReference type="ARBA" id="ARBA00023002"/>
    </source>
</evidence>
<feature type="domain" description="Ketoreductase" evidence="3">
    <location>
        <begin position="3"/>
        <end position="185"/>
    </location>
</feature>
<keyword evidence="2" id="KW-0560">Oxidoreductase</keyword>
<name>A0A6J7JJM3_9ZZZZ</name>
<accession>A0A6J7JJM3</accession>
<dbReference type="AlphaFoldDB" id="A0A6J7JJM3"/>
<gene>
    <name evidence="4" type="ORF">UFOPK3752_01225</name>
</gene>
<dbReference type="InterPro" id="IPR036291">
    <property type="entry name" value="NAD(P)-bd_dom_sf"/>
</dbReference>
<dbReference type="PANTHER" id="PTHR42760">
    <property type="entry name" value="SHORT-CHAIN DEHYDROGENASES/REDUCTASES FAMILY MEMBER"/>
    <property type="match status" value="1"/>
</dbReference>
<dbReference type="EMBL" id="CAFBND010000044">
    <property type="protein sequence ID" value="CAB4943758.1"/>
    <property type="molecule type" value="Genomic_DNA"/>
</dbReference>
<dbReference type="FunFam" id="3.40.50.720:FF:000173">
    <property type="entry name" value="3-oxoacyl-[acyl-carrier protein] reductase"/>
    <property type="match status" value="1"/>
</dbReference>
<dbReference type="PANTHER" id="PTHR42760:SF133">
    <property type="entry name" value="3-OXOACYL-[ACYL-CARRIER-PROTEIN] REDUCTASE"/>
    <property type="match status" value="1"/>
</dbReference>
<dbReference type="PRINTS" id="PR00081">
    <property type="entry name" value="GDHRDH"/>
</dbReference>
<dbReference type="PROSITE" id="PS00061">
    <property type="entry name" value="ADH_SHORT"/>
    <property type="match status" value="1"/>
</dbReference>
<dbReference type="InterPro" id="IPR002347">
    <property type="entry name" value="SDR_fam"/>
</dbReference>
<dbReference type="GO" id="GO:0016616">
    <property type="term" value="F:oxidoreductase activity, acting on the CH-OH group of donors, NAD or NADP as acceptor"/>
    <property type="evidence" value="ECO:0007669"/>
    <property type="project" value="UniProtKB-ARBA"/>
</dbReference>
<protein>
    <submittedName>
        <fullName evidence="4">Unannotated protein</fullName>
    </submittedName>
</protein>
<dbReference type="InterPro" id="IPR057326">
    <property type="entry name" value="KR_dom"/>
</dbReference>
<dbReference type="SMART" id="SM00822">
    <property type="entry name" value="PKS_KR"/>
    <property type="match status" value="1"/>
</dbReference>
<organism evidence="4">
    <name type="scientific">freshwater metagenome</name>
    <dbReference type="NCBI Taxonomy" id="449393"/>
    <lineage>
        <taxon>unclassified sequences</taxon>
        <taxon>metagenomes</taxon>
        <taxon>ecological metagenomes</taxon>
    </lineage>
</organism>
<dbReference type="Gene3D" id="3.40.50.720">
    <property type="entry name" value="NAD(P)-binding Rossmann-like Domain"/>
    <property type="match status" value="1"/>
</dbReference>